<keyword evidence="5 12" id="KW-0132">Cell division</keyword>
<dbReference type="InterPro" id="IPR007838">
    <property type="entry name" value="Cell_div_ZapA-like"/>
</dbReference>
<dbReference type="AlphaFoldDB" id="A0A4R8J1T6"/>
<comment type="function">
    <text evidence="9">Activator of cell division through the inhibition of FtsZ GTPase activity, therefore promoting FtsZ assembly into bundles of protofilaments necessary for the formation of the division Z ring. It is recruited early at mid-cell but it is not essential for cell division.</text>
</comment>
<dbReference type="PANTHER" id="PTHR34981:SF1">
    <property type="entry name" value="CELL DIVISION PROTEIN ZAPA"/>
    <property type="match status" value="1"/>
</dbReference>
<dbReference type="Pfam" id="PF05164">
    <property type="entry name" value="ZapA"/>
    <property type="match status" value="1"/>
</dbReference>
<keyword evidence="7" id="KW-0717">Septation</keyword>
<gene>
    <name evidence="12" type="ORF">EDC23_0662</name>
</gene>
<sequence>MSEKPANTVTVHILDKEYLIACPEEEKHELMRSADYLDMKMREIRDSGKIIGTDRIAVMAALNISHELLTQSGPDSKMDSDVSGRIKGIQDKIEDALFKTRQLEI</sequence>
<keyword evidence="4" id="KW-0963">Cytoplasm</keyword>
<evidence type="ECO:0000256" key="9">
    <source>
        <dbReference type="ARBA" id="ARBA00024910"/>
    </source>
</evidence>
<evidence type="ECO:0000256" key="5">
    <source>
        <dbReference type="ARBA" id="ARBA00022618"/>
    </source>
</evidence>
<dbReference type="GO" id="GO:0032153">
    <property type="term" value="C:cell division site"/>
    <property type="evidence" value="ECO:0007669"/>
    <property type="project" value="TreeGrafter"/>
</dbReference>
<evidence type="ECO:0000256" key="3">
    <source>
        <dbReference type="ARBA" id="ARBA00015195"/>
    </source>
</evidence>
<evidence type="ECO:0000313" key="13">
    <source>
        <dbReference type="Proteomes" id="UP000294914"/>
    </source>
</evidence>
<comment type="subunit">
    <text evidence="10">Homodimer. Interacts with FtsZ.</text>
</comment>
<comment type="similarity">
    <text evidence="2">Belongs to the ZapA family. Type 1 subfamily.</text>
</comment>
<evidence type="ECO:0000256" key="4">
    <source>
        <dbReference type="ARBA" id="ARBA00022490"/>
    </source>
</evidence>
<dbReference type="EMBL" id="SOQX01000001">
    <property type="protein sequence ID" value="TDY04287.1"/>
    <property type="molecule type" value="Genomic_DNA"/>
</dbReference>
<evidence type="ECO:0000256" key="7">
    <source>
        <dbReference type="ARBA" id="ARBA00023210"/>
    </source>
</evidence>
<dbReference type="GO" id="GO:0000921">
    <property type="term" value="P:septin ring assembly"/>
    <property type="evidence" value="ECO:0007669"/>
    <property type="project" value="TreeGrafter"/>
</dbReference>
<dbReference type="RefSeq" id="WP_134081068.1">
    <property type="nucleotide sequence ID" value="NZ_SOQX01000001.1"/>
</dbReference>
<evidence type="ECO:0000256" key="10">
    <source>
        <dbReference type="ARBA" id="ARBA00026068"/>
    </source>
</evidence>
<accession>A0A4R8J1T6</accession>
<dbReference type="GO" id="GO:0005829">
    <property type="term" value="C:cytosol"/>
    <property type="evidence" value="ECO:0007669"/>
    <property type="project" value="TreeGrafter"/>
</dbReference>
<proteinExistence type="inferred from homology"/>
<dbReference type="GO" id="GO:0030428">
    <property type="term" value="C:cell septum"/>
    <property type="evidence" value="ECO:0007669"/>
    <property type="project" value="TreeGrafter"/>
</dbReference>
<reference evidence="12 13" key="1">
    <citation type="submission" date="2019-03" db="EMBL/GenBank/DDBJ databases">
        <title>Genomic Encyclopedia of Type Strains, Phase IV (KMG-IV): sequencing the most valuable type-strain genomes for metagenomic binning, comparative biology and taxonomic classification.</title>
        <authorList>
            <person name="Goeker M."/>
        </authorList>
    </citation>
    <scope>NUCLEOTIDE SEQUENCE [LARGE SCALE GENOMIC DNA]</scope>
    <source>
        <strain evidence="12 13">DSM 16326</strain>
    </source>
</reference>
<keyword evidence="13" id="KW-1185">Reference proteome</keyword>
<dbReference type="PANTHER" id="PTHR34981">
    <property type="entry name" value="CELL DIVISION PROTEIN ZAPA"/>
    <property type="match status" value="1"/>
</dbReference>
<dbReference type="GO" id="GO:0043093">
    <property type="term" value="P:FtsZ-dependent cytokinesis"/>
    <property type="evidence" value="ECO:0007669"/>
    <property type="project" value="TreeGrafter"/>
</dbReference>
<evidence type="ECO:0000313" key="12">
    <source>
        <dbReference type="EMBL" id="TDY04287.1"/>
    </source>
</evidence>
<evidence type="ECO:0000256" key="11">
    <source>
        <dbReference type="ARBA" id="ARBA00033158"/>
    </source>
</evidence>
<evidence type="ECO:0000256" key="2">
    <source>
        <dbReference type="ARBA" id="ARBA00010074"/>
    </source>
</evidence>
<evidence type="ECO:0000256" key="8">
    <source>
        <dbReference type="ARBA" id="ARBA00023306"/>
    </source>
</evidence>
<dbReference type="InterPro" id="IPR042233">
    <property type="entry name" value="Cell_div_ZapA_N"/>
</dbReference>
<comment type="caution">
    <text evidence="12">The sequence shown here is derived from an EMBL/GenBank/DDBJ whole genome shotgun (WGS) entry which is preliminary data.</text>
</comment>
<organism evidence="12 13">
    <name type="scientific">Thiohalophilus thiocyanatoxydans</name>
    <dbReference type="NCBI Taxonomy" id="381308"/>
    <lineage>
        <taxon>Bacteria</taxon>
        <taxon>Pseudomonadati</taxon>
        <taxon>Pseudomonadota</taxon>
        <taxon>Gammaproteobacteria</taxon>
        <taxon>Thiohalomonadales</taxon>
        <taxon>Thiohalophilaceae</taxon>
        <taxon>Thiohalophilus</taxon>
    </lineage>
</organism>
<dbReference type="InterPro" id="IPR036192">
    <property type="entry name" value="Cell_div_ZapA-like_sf"/>
</dbReference>
<keyword evidence="6" id="KW-0175">Coiled coil</keyword>
<dbReference type="OrthoDB" id="5772359at2"/>
<dbReference type="GO" id="GO:0000917">
    <property type="term" value="P:division septum assembly"/>
    <property type="evidence" value="ECO:0007669"/>
    <property type="project" value="UniProtKB-KW"/>
</dbReference>
<evidence type="ECO:0000256" key="6">
    <source>
        <dbReference type="ARBA" id="ARBA00023054"/>
    </source>
</evidence>
<dbReference type="Proteomes" id="UP000294914">
    <property type="component" value="Unassembled WGS sequence"/>
</dbReference>
<evidence type="ECO:0000256" key="1">
    <source>
        <dbReference type="ARBA" id="ARBA00004496"/>
    </source>
</evidence>
<comment type="subcellular location">
    <subcellularLocation>
        <location evidence="1">Cytoplasm</location>
    </subcellularLocation>
</comment>
<dbReference type="Gene3D" id="1.20.5.50">
    <property type="match status" value="1"/>
</dbReference>
<name>A0A4R8J1T6_9GAMM</name>
<dbReference type="SUPFAM" id="SSF102829">
    <property type="entry name" value="Cell division protein ZapA-like"/>
    <property type="match status" value="1"/>
</dbReference>
<keyword evidence="8" id="KW-0131">Cell cycle</keyword>
<protein>
    <recommendedName>
        <fullName evidence="3">Cell division protein ZapA</fullName>
    </recommendedName>
    <alternativeName>
        <fullName evidence="11">Z ring-associated protein ZapA</fullName>
    </alternativeName>
</protein>
<dbReference type="Gene3D" id="3.30.160.880">
    <property type="entry name" value="Cell division protein ZapA protomer, N-terminal domain"/>
    <property type="match status" value="1"/>
</dbReference>